<evidence type="ECO:0000313" key="3">
    <source>
        <dbReference type="EMBL" id="KAG6634734.1"/>
    </source>
</evidence>
<feature type="transmembrane region" description="Helical" evidence="2">
    <location>
        <begin position="21"/>
        <end position="40"/>
    </location>
</feature>
<accession>A0A8T1NZF8</accession>
<evidence type="ECO:0000256" key="1">
    <source>
        <dbReference type="SAM" id="MobiDB-lite"/>
    </source>
</evidence>
<evidence type="ECO:0000256" key="2">
    <source>
        <dbReference type="SAM" id="Phobius"/>
    </source>
</evidence>
<reference evidence="3" key="1">
    <citation type="submission" date="2020-12" db="EMBL/GenBank/DDBJ databases">
        <title>WGS assembly of Carya illinoinensis cv. Pawnee.</title>
        <authorList>
            <person name="Platts A."/>
            <person name="Shu S."/>
            <person name="Wright S."/>
            <person name="Barry K."/>
            <person name="Edger P."/>
            <person name="Pires J.C."/>
            <person name="Schmutz J."/>
        </authorList>
    </citation>
    <scope>NUCLEOTIDE SEQUENCE</scope>
    <source>
        <tissue evidence="3">Leaf</tissue>
    </source>
</reference>
<dbReference type="PANTHER" id="PTHR35708:SF3">
    <property type="entry name" value="GB|AAD25831.1"/>
    <property type="match status" value="1"/>
</dbReference>
<proteinExistence type="predicted"/>
<comment type="caution">
    <text evidence="3">The sequence shown here is derived from an EMBL/GenBank/DDBJ whole genome shotgun (WGS) entry which is preliminary data.</text>
</comment>
<name>A0A8T1NZF8_CARIL</name>
<sequence length="338" mass="38777">MLDMGKTSENRICSSLCFSRTSGLCIAVLVLSLVITFHVSFGLSPFLLSIPILVLSTMFIVTFKKKRVILDDNPMQDEDLICDQKILHGKEVRDTLHEPLLETASQIEATRQQENGLMQEYQDESLPDILFSSDSESSNDSIIGENFDLKLMSSNYMEQDEAISDVSVSDEDDDSLIEISLPGSKSGGLDHEEPKQKPQYSNIHDLLPDSIFQQQSLMELLTEINEMNEEENLIEIDLSKGPHQMFKVFVNPVMGLLPFIYMAFSTRLETLDYPNLAKSRKYPTERERERSQQNLFTPTRSTLREYRDGDYLLEGFKFTNKNYTQILFILLSKLDKFY</sequence>
<organism evidence="3 4">
    <name type="scientific">Carya illinoinensis</name>
    <name type="common">Pecan</name>
    <dbReference type="NCBI Taxonomy" id="32201"/>
    <lineage>
        <taxon>Eukaryota</taxon>
        <taxon>Viridiplantae</taxon>
        <taxon>Streptophyta</taxon>
        <taxon>Embryophyta</taxon>
        <taxon>Tracheophyta</taxon>
        <taxon>Spermatophyta</taxon>
        <taxon>Magnoliopsida</taxon>
        <taxon>eudicotyledons</taxon>
        <taxon>Gunneridae</taxon>
        <taxon>Pentapetalae</taxon>
        <taxon>rosids</taxon>
        <taxon>fabids</taxon>
        <taxon>Fagales</taxon>
        <taxon>Juglandaceae</taxon>
        <taxon>Carya</taxon>
    </lineage>
</organism>
<keyword evidence="2" id="KW-1133">Transmembrane helix</keyword>
<dbReference type="EMBL" id="CM031820">
    <property type="protein sequence ID" value="KAG6634734.1"/>
    <property type="molecule type" value="Genomic_DNA"/>
</dbReference>
<dbReference type="AlphaFoldDB" id="A0A8T1NZF8"/>
<keyword evidence="2" id="KW-0472">Membrane</keyword>
<evidence type="ECO:0000313" key="4">
    <source>
        <dbReference type="Proteomes" id="UP000811609"/>
    </source>
</evidence>
<feature type="transmembrane region" description="Helical" evidence="2">
    <location>
        <begin position="46"/>
        <end position="63"/>
    </location>
</feature>
<protein>
    <recommendedName>
        <fullName evidence="5">Transmembrane protein</fullName>
    </recommendedName>
</protein>
<gene>
    <name evidence="3" type="ORF">CIPAW_12G137700</name>
</gene>
<dbReference type="Proteomes" id="UP000811609">
    <property type="component" value="Chromosome 12"/>
</dbReference>
<evidence type="ECO:0008006" key="5">
    <source>
        <dbReference type="Google" id="ProtNLM"/>
    </source>
</evidence>
<keyword evidence="2" id="KW-0812">Transmembrane</keyword>
<feature type="region of interest" description="Disordered" evidence="1">
    <location>
        <begin position="177"/>
        <end position="200"/>
    </location>
</feature>
<keyword evidence="4" id="KW-1185">Reference proteome</keyword>
<dbReference type="PANTHER" id="PTHR35708">
    <property type="entry name" value="GB|AAD25831.1"/>
    <property type="match status" value="1"/>
</dbReference>